<feature type="domain" description="UBX" evidence="4">
    <location>
        <begin position="5"/>
        <end position="80"/>
    </location>
</feature>
<feature type="transmembrane region" description="Helical" evidence="3">
    <location>
        <begin position="94"/>
        <end position="115"/>
    </location>
</feature>
<dbReference type="EMBL" id="JABEBT010000112">
    <property type="protein sequence ID" value="KAF7632112.1"/>
    <property type="molecule type" value="Genomic_DNA"/>
</dbReference>
<keyword evidence="3" id="KW-0812">Transmembrane</keyword>
<keyword evidence="3" id="KW-1133">Transmembrane helix</keyword>
<dbReference type="PROSITE" id="PS50033">
    <property type="entry name" value="UBX"/>
    <property type="match status" value="1"/>
</dbReference>
<dbReference type="OrthoDB" id="10254930at2759"/>
<dbReference type="GO" id="GO:0036503">
    <property type="term" value="P:ERAD pathway"/>
    <property type="evidence" value="ECO:0007669"/>
    <property type="project" value="TreeGrafter"/>
</dbReference>
<evidence type="ECO:0000313" key="6">
    <source>
        <dbReference type="Proteomes" id="UP000605970"/>
    </source>
</evidence>
<gene>
    <name evidence="5" type="ORF">Mgra_00008488</name>
</gene>
<dbReference type="Pfam" id="PF00789">
    <property type="entry name" value="UBX"/>
    <property type="match status" value="1"/>
</dbReference>
<feature type="compositionally biased region" description="Polar residues" evidence="2">
    <location>
        <begin position="163"/>
        <end position="174"/>
    </location>
</feature>
<keyword evidence="6" id="KW-1185">Reference proteome</keyword>
<dbReference type="PANTHER" id="PTHR46424">
    <property type="entry name" value="UBX DOMAIN-CONTAINING PROTEIN 4"/>
    <property type="match status" value="1"/>
</dbReference>
<feature type="region of interest" description="Disordered" evidence="2">
    <location>
        <begin position="126"/>
        <end position="174"/>
    </location>
</feature>
<dbReference type="Proteomes" id="UP000605970">
    <property type="component" value="Unassembled WGS sequence"/>
</dbReference>
<organism evidence="5 6">
    <name type="scientific">Meloidogyne graminicola</name>
    <dbReference type="NCBI Taxonomy" id="189291"/>
    <lineage>
        <taxon>Eukaryota</taxon>
        <taxon>Metazoa</taxon>
        <taxon>Ecdysozoa</taxon>
        <taxon>Nematoda</taxon>
        <taxon>Chromadorea</taxon>
        <taxon>Rhabditida</taxon>
        <taxon>Tylenchina</taxon>
        <taxon>Tylenchomorpha</taxon>
        <taxon>Tylenchoidea</taxon>
        <taxon>Meloidogynidae</taxon>
        <taxon>Meloidogyninae</taxon>
        <taxon>Meloidogyne</taxon>
    </lineage>
</organism>
<dbReference type="AlphaFoldDB" id="A0A8S9ZFL7"/>
<protein>
    <recommendedName>
        <fullName evidence="1">UBX domain-containing protein 4</fullName>
    </recommendedName>
</protein>
<feature type="compositionally biased region" description="Basic and acidic residues" evidence="2">
    <location>
        <begin position="138"/>
        <end position="162"/>
    </location>
</feature>
<evidence type="ECO:0000313" key="5">
    <source>
        <dbReference type="EMBL" id="KAF7632112.1"/>
    </source>
</evidence>
<dbReference type="InterPro" id="IPR029071">
    <property type="entry name" value="Ubiquitin-like_domsf"/>
</dbReference>
<comment type="caution">
    <text evidence="5">The sequence shown here is derived from an EMBL/GenBank/DDBJ whole genome shotgun (WGS) entry which is preliminary data.</text>
</comment>
<evidence type="ECO:0000256" key="3">
    <source>
        <dbReference type="SAM" id="Phobius"/>
    </source>
</evidence>
<proteinExistence type="predicted"/>
<sequence length="174" mass="20043">MNKPINSDDCRIQCRFPDGSTLKLVFPSKEPLQVVYNAVNEDERKPSSFFLMQSYPRKKLTEMDKSLLELGLTPSAVILVVSEKEGNELLLPTYSYFEMLIGFLFTPFAAIWRFFYSFLNNRETSNKENKTSTKKKNEKGETTVKDGNIRRFKEDSSDHSDTDATWNGNSTQQL</sequence>
<dbReference type="PANTHER" id="PTHR46424:SF1">
    <property type="entry name" value="UBX DOMAIN-CONTAINING PROTEIN 4"/>
    <property type="match status" value="1"/>
</dbReference>
<keyword evidence="3" id="KW-0472">Membrane</keyword>
<reference evidence="5" key="1">
    <citation type="journal article" date="2020" name="Ecol. Evol.">
        <title>Genome structure and content of the rice root-knot nematode (Meloidogyne graminicola).</title>
        <authorList>
            <person name="Phan N.T."/>
            <person name="Danchin E.G.J."/>
            <person name="Klopp C."/>
            <person name="Perfus-Barbeoch L."/>
            <person name="Kozlowski D.K."/>
            <person name="Koutsovoulos G.D."/>
            <person name="Lopez-Roques C."/>
            <person name="Bouchez O."/>
            <person name="Zahm M."/>
            <person name="Besnard G."/>
            <person name="Bellafiore S."/>
        </authorList>
    </citation>
    <scope>NUCLEOTIDE SEQUENCE</scope>
    <source>
        <strain evidence="5">VN-18</strain>
    </source>
</reference>
<evidence type="ECO:0000256" key="2">
    <source>
        <dbReference type="SAM" id="MobiDB-lite"/>
    </source>
</evidence>
<accession>A0A8S9ZFL7</accession>
<dbReference type="Gene3D" id="3.10.20.90">
    <property type="entry name" value="Phosphatidylinositol 3-kinase Catalytic Subunit, Chain A, domain 1"/>
    <property type="match status" value="1"/>
</dbReference>
<dbReference type="SUPFAM" id="SSF54236">
    <property type="entry name" value="Ubiquitin-like"/>
    <property type="match status" value="1"/>
</dbReference>
<name>A0A8S9ZFL7_9BILA</name>
<dbReference type="InterPro" id="IPR001012">
    <property type="entry name" value="UBX_dom"/>
</dbReference>
<evidence type="ECO:0000256" key="1">
    <source>
        <dbReference type="ARBA" id="ARBA00040925"/>
    </source>
</evidence>
<evidence type="ECO:0000259" key="4">
    <source>
        <dbReference type="PROSITE" id="PS50033"/>
    </source>
</evidence>
<dbReference type="SMART" id="SM00166">
    <property type="entry name" value="UBX"/>
    <property type="match status" value="1"/>
</dbReference>
<dbReference type="GO" id="GO:0005783">
    <property type="term" value="C:endoplasmic reticulum"/>
    <property type="evidence" value="ECO:0007669"/>
    <property type="project" value="TreeGrafter"/>
</dbReference>